<accession>A0A1I7YGE8</accession>
<organism evidence="2 3">
    <name type="scientific">Steinernema glaseri</name>
    <dbReference type="NCBI Taxonomy" id="37863"/>
    <lineage>
        <taxon>Eukaryota</taxon>
        <taxon>Metazoa</taxon>
        <taxon>Ecdysozoa</taxon>
        <taxon>Nematoda</taxon>
        <taxon>Chromadorea</taxon>
        <taxon>Rhabditida</taxon>
        <taxon>Tylenchina</taxon>
        <taxon>Panagrolaimomorpha</taxon>
        <taxon>Strongyloidoidea</taxon>
        <taxon>Steinernematidae</taxon>
        <taxon>Steinernema</taxon>
    </lineage>
</organism>
<evidence type="ECO:0000256" key="1">
    <source>
        <dbReference type="SAM" id="MobiDB-lite"/>
    </source>
</evidence>
<evidence type="ECO:0000313" key="3">
    <source>
        <dbReference type="WBParaSite" id="L893_g16154.t1"/>
    </source>
</evidence>
<feature type="region of interest" description="Disordered" evidence="1">
    <location>
        <begin position="11"/>
        <end position="146"/>
    </location>
</feature>
<feature type="compositionally biased region" description="Pro residues" evidence="1">
    <location>
        <begin position="48"/>
        <end position="58"/>
    </location>
</feature>
<dbReference type="Proteomes" id="UP000095287">
    <property type="component" value="Unplaced"/>
</dbReference>
<feature type="compositionally biased region" description="Low complexity" evidence="1">
    <location>
        <begin position="125"/>
        <end position="137"/>
    </location>
</feature>
<dbReference type="AlphaFoldDB" id="A0A1I7YGE8"/>
<reference evidence="3" key="1">
    <citation type="submission" date="2016-11" db="UniProtKB">
        <authorList>
            <consortium name="WormBaseParasite"/>
        </authorList>
    </citation>
    <scope>IDENTIFICATION</scope>
</reference>
<proteinExistence type="predicted"/>
<dbReference type="WBParaSite" id="L893_g16154.t1">
    <property type="protein sequence ID" value="L893_g16154.t1"/>
    <property type="gene ID" value="L893_g16154"/>
</dbReference>
<protein>
    <submittedName>
        <fullName evidence="3">Uncharacterized protein</fullName>
    </submittedName>
</protein>
<keyword evidence="2" id="KW-1185">Reference proteome</keyword>
<feature type="compositionally biased region" description="Basic and acidic residues" evidence="1">
    <location>
        <begin position="106"/>
        <end position="124"/>
    </location>
</feature>
<sequence length="253" mass="28666">MPLFARIASYFMRKADQPRSTSNSEDHNREERRKRRRKLRQSKELPTPQLPTPHPVAPPTETNKRAEGAKPAARKPRKGDAVYPPSLRKANPEKGKTSAEPVPKTVESRKEESKKDQSESERSSSSRSTKSSGSSEKTVLADDFGDVLTRDDVNQLMAELKSEHKKPHDVVFDPWADLDVLRERSNSIFSAKAARLDLEFESQRSNPFAFLKPPAVRPSISESVLRRTYSVRDRSKVTEEKIPLNDKSPKPPK</sequence>
<name>A0A1I7YGE8_9BILA</name>
<evidence type="ECO:0000313" key="2">
    <source>
        <dbReference type="Proteomes" id="UP000095287"/>
    </source>
</evidence>